<protein>
    <submittedName>
        <fullName evidence="2">Phage shock protein A (PspA) family protein</fullName>
    </submittedName>
</protein>
<evidence type="ECO:0000313" key="2">
    <source>
        <dbReference type="EMBL" id="TCN27769.1"/>
    </source>
</evidence>
<dbReference type="RefSeq" id="WP_132000721.1">
    <property type="nucleotide sequence ID" value="NZ_JABUHM010000006.1"/>
</dbReference>
<gene>
    <name evidence="2" type="ORF">EV146_10196</name>
</gene>
<name>A0A4R2BNK9_9BACI</name>
<proteinExistence type="inferred from homology"/>
<accession>A0A4R2BNK9</accession>
<organism evidence="2 3">
    <name type="scientific">Mesobacillus foraminis</name>
    <dbReference type="NCBI Taxonomy" id="279826"/>
    <lineage>
        <taxon>Bacteria</taxon>
        <taxon>Bacillati</taxon>
        <taxon>Bacillota</taxon>
        <taxon>Bacilli</taxon>
        <taxon>Bacillales</taxon>
        <taxon>Bacillaceae</taxon>
        <taxon>Mesobacillus</taxon>
    </lineage>
</organism>
<dbReference type="EMBL" id="SLVV01000001">
    <property type="protein sequence ID" value="TCN27769.1"/>
    <property type="molecule type" value="Genomic_DNA"/>
</dbReference>
<dbReference type="Pfam" id="PF04012">
    <property type="entry name" value="PspA_IM30"/>
    <property type="match status" value="1"/>
</dbReference>
<evidence type="ECO:0000313" key="3">
    <source>
        <dbReference type="Proteomes" id="UP000295689"/>
    </source>
</evidence>
<comment type="caution">
    <text evidence="2">The sequence shown here is derived from an EMBL/GenBank/DDBJ whole genome shotgun (WGS) entry which is preliminary data.</text>
</comment>
<evidence type="ECO:0000256" key="1">
    <source>
        <dbReference type="ARBA" id="ARBA00043985"/>
    </source>
</evidence>
<keyword evidence="3" id="KW-1185">Reference proteome</keyword>
<comment type="similarity">
    <text evidence="1">Belongs to the PspA/Vipp/IM30 family.</text>
</comment>
<dbReference type="Proteomes" id="UP000295689">
    <property type="component" value="Unassembled WGS sequence"/>
</dbReference>
<reference evidence="2 3" key="1">
    <citation type="journal article" date="2015" name="Stand. Genomic Sci.">
        <title>Genomic Encyclopedia of Bacterial and Archaeal Type Strains, Phase III: the genomes of soil and plant-associated and newly described type strains.</title>
        <authorList>
            <person name="Whitman W.B."/>
            <person name="Woyke T."/>
            <person name="Klenk H.P."/>
            <person name="Zhou Y."/>
            <person name="Lilburn T.G."/>
            <person name="Beck B.J."/>
            <person name="De Vos P."/>
            <person name="Vandamme P."/>
            <person name="Eisen J.A."/>
            <person name="Garrity G."/>
            <person name="Hugenholtz P."/>
            <person name="Kyrpides N.C."/>
        </authorList>
    </citation>
    <scope>NUCLEOTIDE SEQUENCE [LARGE SCALE GENOMIC DNA]</scope>
    <source>
        <strain evidence="2 3">CV53</strain>
    </source>
</reference>
<dbReference type="InterPro" id="IPR007157">
    <property type="entry name" value="PspA_VIPP1"/>
</dbReference>
<sequence length="75" mass="8372">MTIFKSMKSIASADLNSALDKIENPVSMLKQSIRDMESEIQKREDALTRQLFLEKKLELLIAGTADKLEAQSSTA</sequence>
<dbReference type="AlphaFoldDB" id="A0A4R2BNK9"/>